<keyword evidence="1" id="KW-0732">Signal</keyword>
<sequence length="149" mass="15832">MLHPVLKITLAFAFFPIVAAHAQEGPKLEIVWPKAGDVIELGNDPERAIGVVVKSSFKLLPAGQCGGDGQCGHVHMKIDPSGDTCNIPGRAYNSMNSDFGGDLIKARFGHCPNPAGRHVIGILLADDHHRPVLVDGKPVTALVEVTTKD</sequence>
<proteinExistence type="predicted"/>
<dbReference type="AlphaFoldDB" id="A0A1S7R6E2"/>
<dbReference type="EMBL" id="FBWG01000030">
    <property type="protein sequence ID" value="CUX47435.1"/>
    <property type="molecule type" value="Genomic_DNA"/>
</dbReference>
<evidence type="ECO:0000256" key="1">
    <source>
        <dbReference type="SAM" id="SignalP"/>
    </source>
</evidence>
<dbReference type="Proteomes" id="UP000191987">
    <property type="component" value="Unassembled WGS sequence"/>
</dbReference>
<evidence type="ECO:0000313" key="3">
    <source>
        <dbReference type="Proteomes" id="UP000191987"/>
    </source>
</evidence>
<reference evidence="2 3" key="1">
    <citation type="submission" date="2016-01" db="EMBL/GenBank/DDBJ databases">
        <authorList>
            <person name="Oliw E.H."/>
        </authorList>
    </citation>
    <scope>NUCLEOTIDE SEQUENCE [LARGE SCALE GENOMIC DNA]</scope>
    <source>
        <strain evidence="2 3">Zutra 3-1</strain>
    </source>
</reference>
<feature type="chain" id="PRO_5013386198" description="DUF4399 domain-containing protein" evidence="1">
    <location>
        <begin position="23"/>
        <end position="149"/>
    </location>
</feature>
<name>A0A1S7R6E2_9HYPH</name>
<accession>A0A1S7R6E2</accession>
<feature type="signal peptide" evidence="1">
    <location>
        <begin position="1"/>
        <end position="22"/>
    </location>
</feature>
<evidence type="ECO:0000313" key="2">
    <source>
        <dbReference type="EMBL" id="CUX47435.1"/>
    </source>
</evidence>
<evidence type="ECO:0008006" key="4">
    <source>
        <dbReference type="Google" id="ProtNLM"/>
    </source>
</evidence>
<gene>
    <name evidence="2" type="ORF">AGR7C_Lc120224</name>
</gene>
<organism evidence="2 3">
    <name type="scientific">Agrobacterium deltaense Zutra 3/1</name>
    <dbReference type="NCBI Taxonomy" id="1183427"/>
    <lineage>
        <taxon>Bacteria</taxon>
        <taxon>Pseudomonadati</taxon>
        <taxon>Pseudomonadota</taxon>
        <taxon>Alphaproteobacteria</taxon>
        <taxon>Hyphomicrobiales</taxon>
        <taxon>Rhizobiaceae</taxon>
        <taxon>Rhizobium/Agrobacterium group</taxon>
        <taxon>Agrobacterium</taxon>
    </lineage>
</organism>
<dbReference type="RefSeq" id="WP_080820069.1">
    <property type="nucleotide sequence ID" value="NZ_LT009749.1"/>
</dbReference>
<protein>
    <recommendedName>
        <fullName evidence="4">DUF4399 domain-containing protein</fullName>
    </recommendedName>
</protein>